<evidence type="ECO:0000313" key="3">
    <source>
        <dbReference type="Proteomes" id="UP000070054"/>
    </source>
</evidence>
<evidence type="ECO:0000256" key="1">
    <source>
        <dbReference type="SAM" id="MobiDB-lite"/>
    </source>
</evidence>
<dbReference type="OrthoDB" id="5986190at2759"/>
<feature type="region of interest" description="Disordered" evidence="1">
    <location>
        <begin position="909"/>
        <end position="928"/>
    </location>
</feature>
<keyword evidence="3" id="KW-1185">Reference proteome</keyword>
<feature type="region of interest" description="Disordered" evidence="1">
    <location>
        <begin position="332"/>
        <end position="364"/>
    </location>
</feature>
<gene>
    <name evidence="2" type="ORF">CNYM01_00948</name>
</gene>
<protein>
    <submittedName>
        <fullName evidence="2">Uncharacterized protein</fullName>
    </submittedName>
</protein>
<proteinExistence type="predicted"/>
<reference evidence="2 3" key="1">
    <citation type="submission" date="2014-02" db="EMBL/GenBank/DDBJ databases">
        <title>The genome sequence of Colletotrichum nymphaeae SA-01.</title>
        <authorList>
            <person name="Baroncelli R."/>
            <person name="Thon M.R."/>
        </authorList>
    </citation>
    <scope>NUCLEOTIDE SEQUENCE [LARGE SCALE GENOMIC DNA]</scope>
    <source>
        <strain evidence="2 3">SA-01</strain>
    </source>
</reference>
<name>A0A135UYB6_9PEZI</name>
<dbReference type="EMBL" id="JEMN01000003">
    <property type="protein sequence ID" value="KXH65371.1"/>
    <property type="molecule type" value="Genomic_DNA"/>
</dbReference>
<evidence type="ECO:0000313" key="2">
    <source>
        <dbReference type="EMBL" id="KXH65371.1"/>
    </source>
</evidence>
<sequence>MASNFVHFWERPHKDASQISRSIRGFWKMVRSGIRRKVKVLDVHIQRLHVETVDDDNKQKVLQIVDLRCYPPSKHDGAAVSDAAKRAAVSQKYSATLFSVCLTSPECFSEPGSQAYVINELEVLLEKTVAVKRSGKTLRSTNYSARLVIIVDEIMSWMVKDIMARAKNSKNFLTKISGLIFLDCQQHPSSNHQSAAISVASHLKGIRPELLVEVSRDVDKMFYNGRTESLLEPVTWVLRSRTHAEKDADLLSNPPQALQTVLEGSFTLARQEERAQSSEDGSMLQGRNRWLESQKLIMPLGHTTELQNYGVRLRSSSGVKEDKESALQLHPSLGLSQGSMPAPEAGSAGDFQSEGLSAQRKDPADFLRRDEDKLRLSISEFGENDSRTLERALQLSWLMIYTSRVAGGRVLAQDTDLLIYKNFGGDNSLAIKATYVLIAASQAEGRQAQALNRSLELCCTIQDSKVPTNGILALHCSEQLGLLHIRRGNYKSAEVVLQEAYYRSLTVKGWAEGSPVTWKLLSSLALAQVYRGKRQKARTNLGNALRCQLESFLRIPKASLWQTEEQARACVAQLVCSRNNFKEKASEVLHDGPLKGLRPIQLLIADSTSYQEILWSLFTFAKIEASAGDLDIGLIADILYLVWTESLESFGHFSELTLEAALSLGNLLASTSQQAIIQVSSTRSHIDPKQLSKYHEFVMKGSILNDITDKPDISQKPIKDPPYLVDHTTRSHLGPTHPIVLRTRHDAIKSNILSQGSGIVETHHLENMKNDLEQILSVQEARLGGCHPDTLTTMATLLAVQVESGDNPTRVARTKNDLIRRHRNESVRAERPLQCLLLEERIANLLLAEMKQFGYFEAMDIYNNILEQVPGSTSKLREEDVDCQTAIMELKSRCEYALTEARNKARDSGIDIQPIPRPETCPPYQEEGSRTRRLHENLFQTRCATCL</sequence>
<accession>A0A135UYB6</accession>
<dbReference type="Proteomes" id="UP000070054">
    <property type="component" value="Unassembled WGS sequence"/>
</dbReference>
<dbReference type="AlphaFoldDB" id="A0A135UYB6"/>
<organism evidence="2 3">
    <name type="scientific">Colletotrichum nymphaeae SA-01</name>
    <dbReference type="NCBI Taxonomy" id="1460502"/>
    <lineage>
        <taxon>Eukaryota</taxon>
        <taxon>Fungi</taxon>
        <taxon>Dikarya</taxon>
        <taxon>Ascomycota</taxon>
        <taxon>Pezizomycotina</taxon>
        <taxon>Sordariomycetes</taxon>
        <taxon>Hypocreomycetidae</taxon>
        <taxon>Glomerellales</taxon>
        <taxon>Glomerellaceae</taxon>
        <taxon>Colletotrichum</taxon>
        <taxon>Colletotrichum acutatum species complex</taxon>
    </lineage>
</organism>
<comment type="caution">
    <text evidence="2">The sequence shown here is derived from an EMBL/GenBank/DDBJ whole genome shotgun (WGS) entry which is preliminary data.</text>
</comment>